<dbReference type="EMBL" id="VOUQ01000003">
    <property type="protein sequence ID" value="TXE35128.1"/>
    <property type="molecule type" value="Genomic_DNA"/>
</dbReference>
<proteinExistence type="predicted"/>
<gene>
    <name evidence="2" type="ORF">FOT62_08610</name>
    <name evidence="1" type="ORF">NCTC10211_01108</name>
</gene>
<dbReference type="Proteomes" id="UP000254765">
    <property type="component" value="Unassembled WGS sequence"/>
</dbReference>
<accession>A0A349ZEX1</accession>
<dbReference type="AlphaFoldDB" id="A0A349ZEX1"/>
<sequence length="297" mass="33983">MPDLELMPLQSADFYKTAERVVFKEYKCNCKKGWKGEDRFIVYKADQNGIAEVINNEVSNNNVEELIALASSFLTDKVVISGGHTVVNLDDRFSISSEVEKSARFCIDYIAESIRRLGVQPDFLMEINDFYMEKNDGSEIDGANEFRKMATSPYIIPEKINDYILASNQRHDIDINAFYVSEKNMADRFKRHIKNRMDKEAYFQRQDGNVKMTVGEHAFDIIKENKPTCAAGNAATFRAIRYRISSNKIFDNYTSHIGVFPLCSRVNVLNGYRAAATFYDNFALPSLLVFFGKSCFE</sequence>
<accession>A0A5C7CLI7</accession>
<protein>
    <submittedName>
        <fullName evidence="1">Uncharacterized protein</fullName>
    </submittedName>
</protein>
<evidence type="ECO:0000313" key="1">
    <source>
        <dbReference type="EMBL" id="SUI41957.1"/>
    </source>
</evidence>
<organism evidence="1 3">
    <name type="scientific">Serratia marcescens</name>
    <dbReference type="NCBI Taxonomy" id="615"/>
    <lineage>
        <taxon>Bacteria</taxon>
        <taxon>Pseudomonadati</taxon>
        <taxon>Pseudomonadota</taxon>
        <taxon>Gammaproteobacteria</taxon>
        <taxon>Enterobacterales</taxon>
        <taxon>Yersiniaceae</taxon>
        <taxon>Serratia</taxon>
    </lineage>
</organism>
<dbReference type="RefSeq" id="WP_033639102.1">
    <property type="nucleotide sequence ID" value="NZ_CAMIQS010000009.1"/>
</dbReference>
<evidence type="ECO:0000313" key="3">
    <source>
        <dbReference type="Proteomes" id="UP000254765"/>
    </source>
</evidence>
<reference evidence="2 4" key="2">
    <citation type="submission" date="2019-07" db="EMBL/GenBank/DDBJ databases">
        <title>Serratia strains were isolated from fresh produce.</title>
        <authorList>
            <person name="Cho G.-S."/>
            <person name="Stein M."/>
            <person name="Lee W."/>
            <person name="Suh S.H."/>
            <person name="Franz C.M.A.P."/>
        </authorList>
    </citation>
    <scope>NUCLEOTIDE SEQUENCE [LARGE SCALE GENOMIC DNA]</scope>
    <source>
        <strain evidence="2 4">S16</strain>
    </source>
</reference>
<name>A0A349ZEX1_SERMA</name>
<dbReference type="Proteomes" id="UP000321126">
    <property type="component" value="Unassembled WGS sequence"/>
</dbReference>
<evidence type="ECO:0000313" key="2">
    <source>
        <dbReference type="EMBL" id="TXE35128.1"/>
    </source>
</evidence>
<evidence type="ECO:0000313" key="4">
    <source>
        <dbReference type="Proteomes" id="UP000321126"/>
    </source>
</evidence>
<dbReference type="EMBL" id="UGYK01000002">
    <property type="protein sequence ID" value="SUI41957.1"/>
    <property type="molecule type" value="Genomic_DNA"/>
</dbReference>
<reference evidence="1 3" key="1">
    <citation type="submission" date="2018-06" db="EMBL/GenBank/DDBJ databases">
        <authorList>
            <consortium name="Pathogen Informatics"/>
            <person name="Doyle S."/>
        </authorList>
    </citation>
    <scope>NUCLEOTIDE SEQUENCE [LARGE SCALE GENOMIC DNA]</scope>
    <source>
        <strain evidence="1 3">NCTC10211</strain>
    </source>
</reference>